<comment type="caution">
    <text evidence="4">The sequence shown here is derived from an EMBL/GenBank/DDBJ whole genome shotgun (WGS) entry which is preliminary data.</text>
</comment>
<dbReference type="InterPro" id="IPR043138">
    <property type="entry name" value="GGT_lsub"/>
</dbReference>
<dbReference type="Gene3D" id="1.10.246.130">
    <property type="match status" value="1"/>
</dbReference>
<dbReference type="InterPro" id="IPR000101">
    <property type="entry name" value="GGT_peptidase"/>
</dbReference>
<comment type="catalytic activity">
    <reaction evidence="1">
        <text>an S-substituted glutathione + H2O = an S-substituted L-cysteinylglycine + L-glutamate</text>
        <dbReference type="Rhea" id="RHEA:59468"/>
        <dbReference type="ChEBI" id="CHEBI:15377"/>
        <dbReference type="ChEBI" id="CHEBI:29985"/>
        <dbReference type="ChEBI" id="CHEBI:90779"/>
        <dbReference type="ChEBI" id="CHEBI:143103"/>
        <dbReference type="EC" id="3.4.19.13"/>
    </reaction>
</comment>
<dbReference type="SUPFAM" id="SSF56235">
    <property type="entry name" value="N-terminal nucleophile aminohydrolases (Ntn hydrolases)"/>
    <property type="match status" value="1"/>
</dbReference>
<proteinExistence type="predicted"/>
<protein>
    <recommendedName>
        <fullName evidence="1">Glutathione hydrolase</fullName>
        <ecNumber evidence="1">2.3.2.2</ecNumber>
        <ecNumber evidence="1">3.4.19.13</ecNumber>
    </recommendedName>
    <alternativeName>
        <fullName evidence="1">Gamma-glutamyltransferase</fullName>
    </alternativeName>
    <alternativeName>
        <fullName evidence="1">Gamma-glutamyltranspeptidase</fullName>
    </alternativeName>
</protein>
<evidence type="ECO:0000256" key="2">
    <source>
        <dbReference type="SAM" id="MobiDB-lite"/>
    </source>
</evidence>
<dbReference type="EC" id="2.3.2.2" evidence="1"/>
<sequence>MVLFKSLNGGLVALLASASSAAASHEPSWQQQPDYQTGQAVFPHHSESSQSSAKERSTHGAVASESRTCSQIGIDLLARGGNAVDAWVGTQLCVGVIGMHHSGIGGGGFALVRDADGHHTVIDYRESAPAAAYEGMFEHDAKASVFGGLAAAVPGELRGLEAAHRRLGSLPWQAVVHPAAHVARHGFEVTEDAVRYMDYGVEAAGWDFLVEDPSWAQDFAPGGSRVELGDTMTRKRYADTLDAVAEGGADVFYEGAQANATIAALQAANGTMTLDDMRDYRVILREPINITYGDYRLFSTGAPSSGAVCLNTLKTMEGYHTSEVDANLTLHRFDEAMRFGYAAHQELGDPDFLGPDLARLETRLLSASNAAATRSKILDNATQPVEAYFCPVDDDETGNKTHTHPPRYTRSSHGTSHVVTADASGMAVSSTSTVNLLFGNLIMVNATGVILNNEMNDFSIPGVSNEFGYAPSPANFVRPGKRPLSSINPVIIETASASSSSNNATSAPGQLYAVLGAAGGSRIISSTAQVAWRLLESEMASPQKKKKNPTMLLDAIREPRFHDQLMPNTVTVEYAFDNATAASLAARGHNVTWVREGYSSVQGIRVLLGDDVEGGKDIVGFEAAGETRQKNSGGLTS</sequence>
<keyword evidence="5" id="KW-1185">Reference proteome</keyword>
<dbReference type="PANTHER" id="PTHR11686">
    <property type="entry name" value="GAMMA GLUTAMYL TRANSPEPTIDASE"/>
    <property type="match status" value="1"/>
</dbReference>
<dbReference type="PRINTS" id="PR01210">
    <property type="entry name" value="GGTRANSPTASE"/>
</dbReference>
<feature type="signal peptide" evidence="3">
    <location>
        <begin position="1"/>
        <end position="23"/>
    </location>
</feature>
<feature type="chain" id="PRO_5045989347" description="Glutathione hydrolase" evidence="3">
    <location>
        <begin position="24"/>
        <end position="637"/>
    </location>
</feature>
<dbReference type="EC" id="3.4.19.13" evidence="1"/>
<keyword evidence="3" id="KW-0732">Signal</keyword>
<name>A0ABR1RI42_9PEZI</name>
<comment type="catalytic activity">
    <reaction evidence="1">
        <text>glutathione + H2O = L-cysteinylglycine + L-glutamate</text>
        <dbReference type="Rhea" id="RHEA:28807"/>
        <dbReference type="ChEBI" id="CHEBI:15377"/>
        <dbReference type="ChEBI" id="CHEBI:29985"/>
        <dbReference type="ChEBI" id="CHEBI:57925"/>
        <dbReference type="ChEBI" id="CHEBI:61694"/>
        <dbReference type="EC" id="3.4.19.13"/>
    </reaction>
</comment>
<dbReference type="Gene3D" id="3.60.20.40">
    <property type="match status" value="1"/>
</dbReference>
<dbReference type="EMBL" id="JAQQWI010000016">
    <property type="protein sequence ID" value="KAK8009541.1"/>
    <property type="molecule type" value="Genomic_DNA"/>
</dbReference>
<keyword evidence="1" id="KW-0808">Transferase</keyword>
<evidence type="ECO:0000256" key="3">
    <source>
        <dbReference type="SAM" id="SignalP"/>
    </source>
</evidence>
<comment type="catalytic activity">
    <reaction evidence="1">
        <text>an N-terminal (5-L-glutamyl)-[peptide] + an alpha-amino acid = 5-L-glutamyl amino acid + an N-terminal L-alpha-aminoacyl-[peptide]</text>
        <dbReference type="Rhea" id="RHEA:23904"/>
        <dbReference type="Rhea" id="RHEA-COMP:9780"/>
        <dbReference type="Rhea" id="RHEA-COMP:9795"/>
        <dbReference type="ChEBI" id="CHEBI:77644"/>
        <dbReference type="ChEBI" id="CHEBI:78597"/>
        <dbReference type="ChEBI" id="CHEBI:78599"/>
        <dbReference type="ChEBI" id="CHEBI:78608"/>
        <dbReference type="EC" id="2.3.2.2"/>
    </reaction>
</comment>
<dbReference type="InterPro" id="IPR029055">
    <property type="entry name" value="Ntn_hydrolases_N"/>
</dbReference>
<feature type="region of interest" description="Disordered" evidence="2">
    <location>
        <begin position="392"/>
        <end position="415"/>
    </location>
</feature>
<comment type="pathway">
    <text evidence="1">Sulfur metabolism; glutathione metabolism.</text>
</comment>
<dbReference type="PANTHER" id="PTHR11686:SF62">
    <property type="entry name" value="GLUTATHIONE HYDROLASE"/>
    <property type="match status" value="1"/>
</dbReference>
<evidence type="ECO:0000313" key="5">
    <source>
        <dbReference type="Proteomes" id="UP001396898"/>
    </source>
</evidence>
<feature type="region of interest" description="Disordered" evidence="2">
    <location>
        <begin position="40"/>
        <end position="64"/>
    </location>
</feature>
<evidence type="ECO:0000256" key="1">
    <source>
        <dbReference type="RuleBase" id="RU368068"/>
    </source>
</evidence>
<comment type="function">
    <text evidence="1">Cleaves the gamma-glutamyl peptide bond of glutathione and glutathione conjugates.</text>
</comment>
<organism evidence="4 5">
    <name type="scientific">Apiospora marii</name>
    <dbReference type="NCBI Taxonomy" id="335849"/>
    <lineage>
        <taxon>Eukaryota</taxon>
        <taxon>Fungi</taxon>
        <taxon>Dikarya</taxon>
        <taxon>Ascomycota</taxon>
        <taxon>Pezizomycotina</taxon>
        <taxon>Sordariomycetes</taxon>
        <taxon>Xylariomycetidae</taxon>
        <taxon>Amphisphaeriales</taxon>
        <taxon>Apiosporaceae</taxon>
        <taxon>Apiospora</taxon>
    </lineage>
</organism>
<dbReference type="Pfam" id="PF01019">
    <property type="entry name" value="G_glu_transpept"/>
    <property type="match status" value="1"/>
</dbReference>
<reference evidence="4 5" key="1">
    <citation type="submission" date="2023-01" db="EMBL/GenBank/DDBJ databases">
        <title>Analysis of 21 Apiospora genomes using comparative genomics revels a genus with tremendous synthesis potential of carbohydrate active enzymes and secondary metabolites.</title>
        <authorList>
            <person name="Sorensen T."/>
        </authorList>
    </citation>
    <scope>NUCLEOTIDE SEQUENCE [LARGE SCALE GENOMIC DNA]</scope>
    <source>
        <strain evidence="4 5">CBS 20057</strain>
    </source>
</reference>
<dbReference type="InterPro" id="IPR043137">
    <property type="entry name" value="GGT_ssub_C"/>
</dbReference>
<accession>A0ABR1RI42</accession>
<keyword evidence="1" id="KW-0012">Acyltransferase</keyword>
<evidence type="ECO:0000313" key="4">
    <source>
        <dbReference type="EMBL" id="KAK8009541.1"/>
    </source>
</evidence>
<keyword evidence="1" id="KW-0378">Hydrolase</keyword>
<dbReference type="Proteomes" id="UP001396898">
    <property type="component" value="Unassembled WGS sequence"/>
</dbReference>
<gene>
    <name evidence="4" type="ORF">PG991_012092</name>
</gene>